<keyword evidence="2" id="KW-1185">Reference proteome</keyword>
<sequence length="80" mass="9694">MDGEVDFGNMYINDTCLCHIKKGFNMFRIIQKQCCLRSLEKYAEGMKRFIKALNLYRPLCCGNVRRQIDWRYLYVQRNLF</sequence>
<proteinExistence type="predicted"/>
<dbReference type="Proteomes" id="UP000798488">
    <property type="component" value="Unassembled WGS sequence"/>
</dbReference>
<evidence type="ECO:0000313" key="1">
    <source>
        <dbReference type="EMBL" id="KAF1083993.1"/>
    </source>
</evidence>
<dbReference type="AlphaFoldDB" id="A0A9D2WMM3"/>
<comment type="caution">
    <text evidence="1">The sequence shown here is derived from an EMBL/GenBank/DDBJ whole genome shotgun (WGS) entry which is preliminary data.</text>
</comment>
<reference evidence="1" key="1">
    <citation type="submission" date="2016-02" db="EMBL/GenBank/DDBJ databases">
        <title>Draft Genome Sequence of Sporotomaculum syntrophicum Strain FB, a Syntrophic Benzoate Degrader.</title>
        <authorList>
            <person name="Nobu M.K."/>
            <person name="Narihiro T."/>
            <person name="Qiu Y.-L."/>
            <person name="Ohashi A."/>
            <person name="Liu W.-T."/>
            <person name="Yuji S."/>
        </authorList>
    </citation>
    <scope>NUCLEOTIDE SEQUENCE</scope>
    <source>
        <strain evidence="1">FB</strain>
    </source>
</reference>
<name>A0A9D2WMM3_9FIRM</name>
<evidence type="ECO:0000313" key="2">
    <source>
        <dbReference type="Proteomes" id="UP000798488"/>
    </source>
</evidence>
<organism evidence="1 2">
    <name type="scientific">Sporotomaculum syntrophicum</name>
    <dbReference type="NCBI Taxonomy" id="182264"/>
    <lineage>
        <taxon>Bacteria</taxon>
        <taxon>Bacillati</taxon>
        <taxon>Bacillota</taxon>
        <taxon>Clostridia</taxon>
        <taxon>Eubacteriales</taxon>
        <taxon>Desulfallaceae</taxon>
        <taxon>Sporotomaculum</taxon>
    </lineage>
</organism>
<dbReference type="EMBL" id="LSRS01000008">
    <property type="protein sequence ID" value="KAF1083993.1"/>
    <property type="molecule type" value="Genomic_DNA"/>
</dbReference>
<accession>A0A9D2WMM3</accession>
<protein>
    <submittedName>
        <fullName evidence="1">Uncharacterized protein</fullName>
    </submittedName>
</protein>
<gene>
    <name evidence="1" type="ORF">SPSYN_02905</name>
</gene>